<dbReference type="CDD" id="cd01300">
    <property type="entry name" value="YtcJ_like"/>
    <property type="match status" value="1"/>
</dbReference>
<evidence type="ECO:0000313" key="3">
    <source>
        <dbReference type="Proteomes" id="UP000001964"/>
    </source>
</evidence>
<dbReference type="PANTHER" id="PTHR22642:SF2">
    <property type="entry name" value="PROTEIN LONG AFTER FAR-RED 3"/>
    <property type="match status" value="1"/>
</dbReference>
<accession>Q0AQV4</accession>
<dbReference type="InterPro" id="IPR011059">
    <property type="entry name" value="Metal-dep_hydrolase_composite"/>
</dbReference>
<sequence precursor="true">MTHRTLIAFALPLGLVVFIGFICGIMLASPRAPAALVFHNGSIRTMSEAGTVEALYIRDGRIMAVGALDTVLAAAPRGVRRIDLEGGTLTPGLIEPHTHPLAAALLDTAIDISGRTHGDRAAIMAAIAEGVEAGGPSPWAIAFGWDAVMLDGLTPPSLAELDALSPDRPLVILTQMMHEAFANSAALEAAGITPATPDPHDGFFERGEGGALTGRVVEVTAVRQLMAGIPQASDAALTYLLDGTYDAYAAAGYTTIGIASLVGRAEDPLGILTAVSHAERPALNTVLYTAPSRNSRALDMFSEADDRHALRRLNGIKLWLDGSPFAGGAASAEPYANTPLTQDTLGLPPNWLAPLAMPSDSVTGFVGEMQGFGYQMALHVQGERAIDLALDAIETAQTHTPNPDVQHRLEHLALITPDQISRANALGVSLGFFPDHIGNYGHRLEDLFGPERAARYMPIAEAVRQGAVVTIHGDHPASDIDALRVMALPVHRRTLTGEPLGEPIDAETALALMTINAARQLGLADEIGSIEVGKRADLTWFDTDPVAAIDADAPVAVRGTWLAGQPVDTRDWSLDRIGLAIAAAWGQVFG</sequence>
<dbReference type="EMBL" id="CP000449">
    <property type="protein sequence ID" value="ABI65333.1"/>
    <property type="molecule type" value="Genomic_DNA"/>
</dbReference>
<dbReference type="InterPro" id="IPR033932">
    <property type="entry name" value="YtcJ-like"/>
</dbReference>
<organism evidence="2 3">
    <name type="scientific">Maricaulis maris (strain MCS10)</name>
    <name type="common">Caulobacter maris</name>
    <dbReference type="NCBI Taxonomy" id="394221"/>
    <lineage>
        <taxon>Bacteria</taxon>
        <taxon>Pseudomonadati</taxon>
        <taxon>Pseudomonadota</taxon>
        <taxon>Alphaproteobacteria</taxon>
        <taxon>Maricaulales</taxon>
        <taxon>Maricaulaceae</taxon>
        <taxon>Maricaulis</taxon>
    </lineage>
</organism>
<dbReference type="Pfam" id="PF07969">
    <property type="entry name" value="Amidohydro_3"/>
    <property type="match status" value="1"/>
</dbReference>
<dbReference type="STRING" id="394221.Mmar10_1040"/>
<dbReference type="InterPro" id="IPR032466">
    <property type="entry name" value="Metal_Hydrolase"/>
</dbReference>
<evidence type="ECO:0000259" key="1">
    <source>
        <dbReference type="Pfam" id="PF07969"/>
    </source>
</evidence>
<dbReference type="Gene3D" id="3.20.20.140">
    <property type="entry name" value="Metal-dependent hydrolases"/>
    <property type="match status" value="1"/>
</dbReference>
<dbReference type="HOGENOM" id="CLU_009942_2_0_5"/>
<dbReference type="Gene3D" id="2.30.40.10">
    <property type="entry name" value="Urease, subunit C, domain 1"/>
    <property type="match status" value="1"/>
</dbReference>
<keyword evidence="3" id="KW-1185">Reference proteome</keyword>
<reference evidence="2 3" key="1">
    <citation type="submission" date="2006-08" db="EMBL/GenBank/DDBJ databases">
        <title>Complete sequence of Maricaulis maris MCS10.</title>
        <authorList>
            <consortium name="US DOE Joint Genome Institute"/>
            <person name="Copeland A."/>
            <person name="Lucas S."/>
            <person name="Lapidus A."/>
            <person name="Barry K."/>
            <person name="Detter J.C."/>
            <person name="Glavina del Rio T."/>
            <person name="Hammon N."/>
            <person name="Israni S."/>
            <person name="Dalin E."/>
            <person name="Tice H."/>
            <person name="Pitluck S."/>
            <person name="Saunders E."/>
            <person name="Brettin T."/>
            <person name="Bruce D."/>
            <person name="Han C."/>
            <person name="Tapia R."/>
            <person name="Gilna P."/>
            <person name="Schmutz J."/>
            <person name="Larimer F."/>
            <person name="Land M."/>
            <person name="Hauser L."/>
            <person name="Kyrpides N."/>
            <person name="Mikhailova N."/>
            <person name="Viollier P."/>
            <person name="Stephens C."/>
            <person name="Richardson P."/>
        </authorList>
    </citation>
    <scope>NUCLEOTIDE SEQUENCE [LARGE SCALE GENOMIC DNA]</scope>
    <source>
        <strain evidence="2 3">MCS10</strain>
    </source>
</reference>
<evidence type="ECO:0000313" key="2">
    <source>
        <dbReference type="EMBL" id="ABI65333.1"/>
    </source>
</evidence>
<name>Q0AQV4_MARMM</name>
<dbReference type="OrthoDB" id="9811399at2"/>
<dbReference type="InterPro" id="IPR013108">
    <property type="entry name" value="Amidohydro_3"/>
</dbReference>
<dbReference type="SUPFAM" id="SSF51556">
    <property type="entry name" value="Metallo-dependent hydrolases"/>
    <property type="match status" value="1"/>
</dbReference>
<dbReference type="RefSeq" id="WP_011642980.1">
    <property type="nucleotide sequence ID" value="NC_008347.1"/>
</dbReference>
<dbReference type="PANTHER" id="PTHR22642">
    <property type="entry name" value="IMIDAZOLONEPROPIONASE"/>
    <property type="match status" value="1"/>
</dbReference>
<dbReference type="SUPFAM" id="SSF51338">
    <property type="entry name" value="Composite domain of metallo-dependent hydrolases"/>
    <property type="match status" value="1"/>
</dbReference>
<dbReference type="GO" id="GO:0016810">
    <property type="term" value="F:hydrolase activity, acting on carbon-nitrogen (but not peptide) bonds"/>
    <property type="evidence" value="ECO:0007669"/>
    <property type="project" value="InterPro"/>
</dbReference>
<dbReference type="eggNOG" id="COG1574">
    <property type="taxonomic scope" value="Bacteria"/>
</dbReference>
<dbReference type="AlphaFoldDB" id="Q0AQV4"/>
<protein>
    <submittedName>
        <fullName evidence="2">Amidohydrolase 3</fullName>
    </submittedName>
</protein>
<proteinExistence type="predicted"/>
<dbReference type="Proteomes" id="UP000001964">
    <property type="component" value="Chromosome"/>
</dbReference>
<gene>
    <name evidence="2" type="ordered locus">Mmar10_1040</name>
</gene>
<dbReference type="Gene3D" id="3.10.310.70">
    <property type="match status" value="1"/>
</dbReference>
<feature type="domain" description="Amidohydrolase 3" evidence="1">
    <location>
        <begin position="82"/>
        <end position="567"/>
    </location>
</feature>
<dbReference type="KEGG" id="mmr:Mmar10_1040"/>
<keyword evidence="2" id="KW-0378">Hydrolase</keyword>